<keyword evidence="3" id="KW-0285">Flavoprotein</keyword>
<feature type="domain" description="Glucose-methanol-choline oxidoreductase N-terminal" evidence="5">
    <location>
        <begin position="2"/>
        <end position="65"/>
    </location>
</feature>
<sequence length="283" mass="31387">MLGGSSCINGAIYIRAFQKDFETWVQSGAKNWDWKSVSPYYTRVETVMKPTKCCDCFHQKLNATAVNHCSENSQVFNSFVSEIIAKGGIDSTASYIPYTIDANGIRMTPFTNYLKPVMGIRNNLMKYVLVTFLSRPESVGFVRLRSIDPNEAPIIEANYLSAANDVKVISDGIKKVSQVLKSVGLTERQVMNCGEFNQESDEHWKCKAKMLGSGYFHAVGTCKMGSINSPESVVDEKLNVIGVKGLRVADASIFPTQIIANPQATVMMVAERVVDFIKENDYS</sequence>
<dbReference type="Proteomes" id="UP000288716">
    <property type="component" value="Unassembled WGS sequence"/>
</dbReference>
<name>A0A443S7C0_9ACAR</name>
<comment type="similarity">
    <text evidence="2">Belongs to the GMC oxidoreductase family.</text>
</comment>
<comment type="caution">
    <text evidence="7">The sequence shown here is derived from an EMBL/GenBank/DDBJ whole genome shotgun (WGS) entry which is preliminary data.</text>
</comment>
<dbReference type="PANTHER" id="PTHR11552">
    <property type="entry name" value="GLUCOSE-METHANOL-CHOLINE GMC OXIDOREDUCTASE"/>
    <property type="match status" value="1"/>
</dbReference>
<accession>A0A443S7C0</accession>
<dbReference type="GO" id="GO:0050660">
    <property type="term" value="F:flavin adenine dinucleotide binding"/>
    <property type="evidence" value="ECO:0007669"/>
    <property type="project" value="InterPro"/>
</dbReference>
<evidence type="ECO:0000259" key="5">
    <source>
        <dbReference type="Pfam" id="PF00732"/>
    </source>
</evidence>
<evidence type="ECO:0000256" key="2">
    <source>
        <dbReference type="ARBA" id="ARBA00010790"/>
    </source>
</evidence>
<reference evidence="7 8" key="1">
    <citation type="journal article" date="2018" name="Gigascience">
        <title>Genomes of trombidid mites reveal novel predicted allergens and laterally-transferred genes associated with secondary metabolism.</title>
        <authorList>
            <person name="Dong X."/>
            <person name="Chaisiri K."/>
            <person name="Xia D."/>
            <person name="Armstrong S.D."/>
            <person name="Fang Y."/>
            <person name="Donnelly M.J."/>
            <person name="Kadowaki T."/>
            <person name="McGarry J.W."/>
            <person name="Darby A.C."/>
            <person name="Makepeace B.L."/>
        </authorList>
    </citation>
    <scope>NUCLEOTIDE SEQUENCE [LARGE SCALE GENOMIC DNA]</scope>
    <source>
        <strain evidence="7">UoL-UT</strain>
    </source>
</reference>
<dbReference type="GO" id="GO:0016614">
    <property type="term" value="F:oxidoreductase activity, acting on CH-OH group of donors"/>
    <property type="evidence" value="ECO:0007669"/>
    <property type="project" value="InterPro"/>
</dbReference>
<keyword evidence="8" id="KW-1185">Reference proteome</keyword>
<protein>
    <submittedName>
        <fullName evidence="7">Glucose dehydrogenase-like protein</fullName>
    </submittedName>
</protein>
<dbReference type="InterPro" id="IPR012132">
    <property type="entry name" value="GMC_OxRdtase"/>
</dbReference>
<dbReference type="EMBL" id="NCKV01006548">
    <property type="protein sequence ID" value="RWS23384.1"/>
    <property type="molecule type" value="Genomic_DNA"/>
</dbReference>
<dbReference type="PANTHER" id="PTHR11552:SF147">
    <property type="entry name" value="CHOLINE DEHYDROGENASE, MITOCHONDRIAL"/>
    <property type="match status" value="1"/>
</dbReference>
<evidence type="ECO:0000256" key="3">
    <source>
        <dbReference type="ARBA" id="ARBA00022630"/>
    </source>
</evidence>
<proteinExistence type="inferred from homology"/>
<dbReference type="Gene3D" id="3.50.50.60">
    <property type="entry name" value="FAD/NAD(P)-binding domain"/>
    <property type="match status" value="2"/>
</dbReference>
<dbReference type="VEuPathDB" id="VectorBase:LDEU008656"/>
<keyword evidence="4" id="KW-0274">FAD</keyword>
<evidence type="ECO:0000313" key="8">
    <source>
        <dbReference type="Proteomes" id="UP000288716"/>
    </source>
</evidence>
<evidence type="ECO:0000259" key="6">
    <source>
        <dbReference type="Pfam" id="PF05199"/>
    </source>
</evidence>
<dbReference type="AlphaFoldDB" id="A0A443S7C0"/>
<dbReference type="OrthoDB" id="269227at2759"/>
<organism evidence="7 8">
    <name type="scientific">Leptotrombidium deliense</name>
    <dbReference type="NCBI Taxonomy" id="299467"/>
    <lineage>
        <taxon>Eukaryota</taxon>
        <taxon>Metazoa</taxon>
        <taxon>Ecdysozoa</taxon>
        <taxon>Arthropoda</taxon>
        <taxon>Chelicerata</taxon>
        <taxon>Arachnida</taxon>
        <taxon>Acari</taxon>
        <taxon>Acariformes</taxon>
        <taxon>Trombidiformes</taxon>
        <taxon>Prostigmata</taxon>
        <taxon>Anystina</taxon>
        <taxon>Parasitengona</taxon>
        <taxon>Trombiculoidea</taxon>
        <taxon>Trombiculidae</taxon>
        <taxon>Leptotrombidium</taxon>
    </lineage>
</organism>
<dbReference type="STRING" id="299467.A0A443S7C0"/>
<dbReference type="SUPFAM" id="SSF54373">
    <property type="entry name" value="FAD-linked reductases, C-terminal domain"/>
    <property type="match status" value="1"/>
</dbReference>
<dbReference type="SUPFAM" id="SSF51905">
    <property type="entry name" value="FAD/NAD(P)-binding domain"/>
    <property type="match status" value="1"/>
</dbReference>
<evidence type="ECO:0000313" key="7">
    <source>
        <dbReference type="EMBL" id="RWS23384.1"/>
    </source>
</evidence>
<dbReference type="Gene3D" id="3.30.560.10">
    <property type="entry name" value="Glucose Oxidase, domain 3"/>
    <property type="match status" value="1"/>
</dbReference>
<dbReference type="InterPro" id="IPR007867">
    <property type="entry name" value="GMC_OxRtase_C"/>
</dbReference>
<dbReference type="Pfam" id="PF00732">
    <property type="entry name" value="GMC_oxred_N"/>
    <property type="match status" value="1"/>
</dbReference>
<dbReference type="InterPro" id="IPR000172">
    <property type="entry name" value="GMC_OxRdtase_N"/>
</dbReference>
<dbReference type="InterPro" id="IPR036188">
    <property type="entry name" value="FAD/NAD-bd_sf"/>
</dbReference>
<comment type="cofactor">
    <cofactor evidence="1">
        <name>FAD</name>
        <dbReference type="ChEBI" id="CHEBI:57692"/>
    </cofactor>
</comment>
<evidence type="ECO:0000256" key="1">
    <source>
        <dbReference type="ARBA" id="ARBA00001974"/>
    </source>
</evidence>
<dbReference type="Pfam" id="PF05199">
    <property type="entry name" value="GMC_oxred_C"/>
    <property type="match status" value="1"/>
</dbReference>
<feature type="domain" description="Glucose-methanol-choline oxidoreductase C-terminal" evidence="6">
    <location>
        <begin position="136"/>
        <end position="270"/>
    </location>
</feature>
<gene>
    <name evidence="7" type="ORF">B4U80_03184</name>
</gene>
<evidence type="ECO:0000256" key="4">
    <source>
        <dbReference type="ARBA" id="ARBA00022827"/>
    </source>
</evidence>